<dbReference type="SUPFAM" id="SSF48264">
    <property type="entry name" value="Cytochrome P450"/>
    <property type="match status" value="1"/>
</dbReference>
<evidence type="ECO:0000256" key="8">
    <source>
        <dbReference type="PIRSR" id="PIRSR602403-1"/>
    </source>
</evidence>
<name>A0A1Q8CU76_9PSEU</name>
<dbReference type="InterPro" id="IPR001128">
    <property type="entry name" value="Cyt_P450"/>
</dbReference>
<dbReference type="Proteomes" id="UP000185596">
    <property type="component" value="Unassembled WGS sequence"/>
</dbReference>
<comment type="caution">
    <text evidence="10">The sequence shown here is derived from an EMBL/GenBank/DDBJ whole genome shotgun (WGS) entry which is preliminary data.</text>
</comment>
<dbReference type="PROSITE" id="PS00086">
    <property type="entry name" value="CYTOCHROME_P450"/>
    <property type="match status" value="1"/>
</dbReference>
<dbReference type="PANTHER" id="PTHR24286">
    <property type="entry name" value="CYTOCHROME P450 26"/>
    <property type="match status" value="1"/>
</dbReference>
<keyword evidence="11" id="KW-1185">Reference proteome</keyword>
<keyword evidence="6 8" id="KW-0408">Iron</keyword>
<keyword evidence="5 9" id="KW-0560">Oxidoreductase</keyword>
<proteinExistence type="inferred from homology"/>
<dbReference type="GO" id="GO:0016705">
    <property type="term" value="F:oxidoreductase activity, acting on paired donors, with incorporation or reduction of molecular oxygen"/>
    <property type="evidence" value="ECO:0007669"/>
    <property type="project" value="InterPro"/>
</dbReference>
<organism evidence="10 11">
    <name type="scientific">Actinophytocola xanthii</name>
    <dbReference type="NCBI Taxonomy" id="1912961"/>
    <lineage>
        <taxon>Bacteria</taxon>
        <taxon>Bacillati</taxon>
        <taxon>Actinomycetota</taxon>
        <taxon>Actinomycetes</taxon>
        <taxon>Pseudonocardiales</taxon>
        <taxon>Pseudonocardiaceae</taxon>
    </lineage>
</organism>
<dbReference type="InterPro" id="IPR036396">
    <property type="entry name" value="Cyt_P450_sf"/>
</dbReference>
<keyword evidence="7 9" id="KW-0503">Monooxygenase</keyword>
<dbReference type="AlphaFoldDB" id="A0A1Q8CU76"/>
<keyword evidence="4 8" id="KW-0479">Metal-binding</keyword>
<evidence type="ECO:0000256" key="5">
    <source>
        <dbReference type="ARBA" id="ARBA00023002"/>
    </source>
</evidence>
<dbReference type="RefSeq" id="WP_075125112.1">
    <property type="nucleotide sequence ID" value="NZ_MSIE01000013.1"/>
</dbReference>
<protein>
    <submittedName>
        <fullName evidence="10">Cytochrome P450</fullName>
    </submittedName>
</protein>
<evidence type="ECO:0000313" key="10">
    <source>
        <dbReference type="EMBL" id="OLF17917.1"/>
    </source>
</evidence>
<dbReference type="PRINTS" id="PR00465">
    <property type="entry name" value="EP450IV"/>
</dbReference>
<dbReference type="CDD" id="cd11045">
    <property type="entry name" value="CYP136-like"/>
    <property type="match status" value="1"/>
</dbReference>
<evidence type="ECO:0000313" key="11">
    <source>
        <dbReference type="Proteomes" id="UP000185596"/>
    </source>
</evidence>
<dbReference type="GO" id="GO:0004497">
    <property type="term" value="F:monooxygenase activity"/>
    <property type="evidence" value="ECO:0007669"/>
    <property type="project" value="UniProtKB-KW"/>
</dbReference>
<evidence type="ECO:0000256" key="6">
    <source>
        <dbReference type="ARBA" id="ARBA00023004"/>
    </source>
</evidence>
<evidence type="ECO:0000256" key="7">
    <source>
        <dbReference type="ARBA" id="ARBA00023033"/>
    </source>
</evidence>
<reference evidence="10 11" key="1">
    <citation type="submission" date="2016-12" db="EMBL/GenBank/DDBJ databases">
        <title>The draft genome sequence of Actinophytocola sp. 11-183.</title>
        <authorList>
            <person name="Wang W."/>
            <person name="Yuan L."/>
        </authorList>
    </citation>
    <scope>NUCLEOTIDE SEQUENCE [LARGE SCALE GENOMIC DNA]</scope>
    <source>
        <strain evidence="10 11">11-183</strain>
    </source>
</reference>
<sequence>MSAVLNAPYTVDKNPLDEWLMRREWPRRALAAPPPSSTLKPVPGDGGFPLLGHSLEMLRLGIDYAMERYRTHGPVSWANAFGVRVVSASGPDATQAVLANKDKAYSQKGWEYFIGPFFNRGLMLLDFEEHLYHRRLMQLAFTAERLSGYMGQVGEVVRAGLGRWAVREGFPVYPALKQLTLDVATKIFMASSTGADADRLTRAFVSTVRAGTALVRLPVPGGRWGAGLRGRRMLEDYFRASLPAKRASDSEDLFAALCHAKTDQGEVFSDDDVVNHMIFLMMAAHDTATIATSSVVYYLGKHQDWQARVREESLALGEAPLTVDALAELPTLDLVLKESMRLVAPVPWMMRKTVRDTELLGHHLPAGVFVTTLSWINHMLPEYWTDPYRFDPDRFGEDRREDKSHRFAYMPFGGGVHKCIGMHFGTYEVKTLVHELVRRFEWSVPADYEVRWDPTALPVPRDGLPVALRPR</sequence>
<feature type="binding site" description="axial binding residue" evidence="8">
    <location>
        <position position="419"/>
    </location>
    <ligand>
        <name>heme</name>
        <dbReference type="ChEBI" id="CHEBI:30413"/>
    </ligand>
    <ligandPart>
        <name>Fe</name>
        <dbReference type="ChEBI" id="CHEBI:18248"/>
    </ligandPart>
</feature>
<evidence type="ECO:0000256" key="4">
    <source>
        <dbReference type="ARBA" id="ARBA00022723"/>
    </source>
</evidence>
<dbReference type="InterPro" id="IPR017972">
    <property type="entry name" value="Cyt_P450_CS"/>
</dbReference>
<evidence type="ECO:0000256" key="9">
    <source>
        <dbReference type="RuleBase" id="RU000461"/>
    </source>
</evidence>
<comment type="similarity">
    <text evidence="2 9">Belongs to the cytochrome P450 family.</text>
</comment>
<evidence type="ECO:0000256" key="3">
    <source>
        <dbReference type="ARBA" id="ARBA00022617"/>
    </source>
</evidence>
<dbReference type="EMBL" id="MSIE01000013">
    <property type="protein sequence ID" value="OLF17917.1"/>
    <property type="molecule type" value="Genomic_DNA"/>
</dbReference>
<dbReference type="InterPro" id="IPR002403">
    <property type="entry name" value="Cyt_P450_E_grp-IV"/>
</dbReference>
<dbReference type="OrthoDB" id="5290182at2"/>
<comment type="cofactor">
    <cofactor evidence="1 8">
        <name>heme</name>
        <dbReference type="ChEBI" id="CHEBI:30413"/>
    </cofactor>
</comment>
<keyword evidence="3 8" id="KW-0349">Heme</keyword>
<accession>A0A1Q8CU76</accession>
<dbReference type="GO" id="GO:0020037">
    <property type="term" value="F:heme binding"/>
    <property type="evidence" value="ECO:0007669"/>
    <property type="project" value="InterPro"/>
</dbReference>
<dbReference type="PANTHER" id="PTHR24286:SF24">
    <property type="entry name" value="LANOSTEROL 14-ALPHA DEMETHYLASE"/>
    <property type="match status" value="1"/>
</dbReference>
<dbReference type="Gene3D" id="1.10.630.10">
    <property type="entry name" value="Cytochrome P450"/>
    <property type="match status" value="1"/>
</dbReference>
<dbReference type="GO" id="GO:0005506">
    <property type="term" value="F:iron ion binding"/>
    <property type="evidence" value="ECO:0007669"/>
    <property type="project" value="InterPro"/>
</dbReference>
<dbReference type="STRING" id="1912961.BU204_08895"/>
<evidence type="ECO:0000256" key="1">
    <source>
        <dbReference type="ARBA" id="ARBA00001971"/>
    </source>
</evidence>
<dbReference type="GO" id="GO:0016125">
    <property type="term" value="P:sterol metabolic process"/>
    <property type="evidence" value="ECO:0007669"/>
    <property type="project" value="TreeGrafter"/>
</dbReference>
<evidence type="ECO:0000256" key="2">
    <source>
        <dbReference type="ARBA" id="ARBA00010617"/>
    </source>
</evidence>
<dbReference type="Pfam" id="PF00067">
    <property type="entry name" value="p450"/>
    <property type="match status" value="2"/>
</dbReference>
<gene>
    <name evidence="10" type="ORF">BU204_08895</name>
</gene>